<evidence type="ECO:0000313" key="1">
    <source>
        <dbReference type="EMBL" id="KAH3820442.1"/>
    </source>
</evidence>
<accession>A0A9D4GNM0</accession>
<keyword evidence="3" id="KW-1185">Reference proteome</keyword>
<dbReference type="EMBL" id="JAIWYP010000005">
    <property type="protein sequence ID" value="KAH3820442.1"/>
    <property type="molecule type" value="Genomic_DNA"/>
</dbReference>
<sequence length="72" mass="8334">MLQRALHKHGTQSPGRKIQTLSARSLQEISIISCSCPYRFLWKDIWSWASCFKMNSSSSLLSFLNARYRPNV</sequence>
<dbReference type="EMBL" id="JAIWYP010000005">
    <property type="protein sequence ID" value="KAH3820479.1"/>
    <property type="molecule type" value="Genomic_DNA"/>
</dbReference>
<evidence type="ECO:0000313" key="2">
    <source>
        <dbReference type="EMBL" id="KAH3820479.1"/>
    </source>
</evidence>
<gene>
    <name evidence="1" type="ORF">DPMN_122188</name>
    <name evidence="2" type="ORF">DPMN_122225</name>
</gene>
<name>A0A9D4GNM0_DREPO</name>
<dbReference type="AlphaFoldDB" id="A0A9D4GNM0"/>
<proteinExistence type="predicted"/>
<evidence type="ECO:0000313" key="3">
    <source>
        <dbReference type="Proteomes" id="UP000828390"/>
    </source>
</evidence>
<dbReference type="Proteomes" id="UP000828390">
    <property type="component" value="Unassembled WGS sequence"/>
</dbReference>
<organism evidence="2 3">
    <name type="scientific">Dreissena polymorpha</name>
    <name type="common">Zebra mussel</name>
    <name type="synonym">Mytilus polymorpha</name>
    <dbReference type="NCBI Taxonomy" id="45954"/>
    <lineage>
        <taxon>Eukaryota</taxon>
        <taxon>Metazoa</taxon>
        <taxon>Spiralia</taxon>
        <taxon>Lophotrochozoa</taxon>
        <taxon>Mollusca</taxon>
        <taxon>Bivalvia</taxon>
        <taxon>Autobranchia</taxon>
        <taxon>Heteroconchia</taxon>
        <taxon>Euheterodonta</taxon>
        <taxon>Imparidentia</taxon>
        <taxon>Neoheterodontei</taxon>
        <taxon>Myida</taxon>
        <taxon>Dreissenoidea</taxon>
        <taxon>Dreissenidae</taxon>
        <taxon>Dreissena</taxon>
    </lineage>
</organism>
<reference evidence="2" key="2">
    <citation type="submission" date="2020-11" db="EMBL/GenBank/DDBJ databases">
        <authorList>
            <person name="McCartney M.A."/>
            <person name="Auch B."/>
            <person name="Kono T."/>
            <person name="Mallez S."/>
            <person name="Becker A."/>
            <person name="Gohl D.M."/>
            <person name="Silverstein K.A.T."/>
            <person name="Koren S."/>
            <person name="Bechman K.B."/>
            <person name="Herman A."/>
            <person name="Abrahante J.E."/>
            <person name="Garbe J."/>
        </authorList>
    </citation>
    <scope>NUCLEOTIDE SEQUENCE</scope>
    <source>
        <strain evidence="2">Duluth1</strain>
        <tissue evidence="2">Whole animal</tissue>
    </source>
</reference>
<reference evidence="2" key="1">
    <citation type="journal article" date="2019" name="bioRxiv">
        <title>The Genome of the Zebra Mussel, Dreissena polymorpha: A Resource for Invasive Species Research.</title>
        <authorList>
            <person name="McCartney M.A."/>
            <person name="Auch B."/>
            <person name="Kono T."/>
            <person name="Mallez S."/>
            <person name="Zhang Y."/>
            <person name="Obille A."/>
            <person name="Becker A."/>
            <person name="Abrahante J.E."/>
            <person name="Garbe J."/>
            <person name="Badalamenti J.P."/>
            <person name="Herman A."/>
            <person name="Mangelson H."/>
            <person name="Liachko I."/>
            <person name="Sullivan S."/>
            <person name="Sone E.D."/>
            <person name="Koren S."/>
            <person name="Silverstein K.A.T."/>
            <person name="Beckman K.B."/>
            <person name="Gohl D.M."/>
        </authorList>
    </citation>
    <scope>NUCLEOTIDE SEQUENCE</scope>
    <source>
        <strain evidence="2">Duluth1</strain>
        <tissue evidence="2">Whole animal</tissue>
    </source>
</reference>
<protein>
    <submittedName>
        <fullName evidence="2">Uncharacterized protein</fullName>
    </submittedName>
</protein>
<comment type="caution">
    <text evidence="2">The sequence shown here is derived from an EMBL/GenBank/DDBJ whole genome shotgun (WGS) entry which is preliminary data.</text>
</comment>